<dbReference type="Pfam" id="PF02229">
    <property type="entry name" value="PC4"/>
    <property type="match status" value="1"/>
</dbReference>
<accession>A0A943EL58</accession>
<reference evidence="2" key="1">
    <citation type="submission" date="2021-02" db="EMBL/GenBank/DDBJ databases">
        <title>Infant gut strain persistence is associated with maternal origin, phylogeny, and functional potential including surface adhesion and iron acquisition.</title>
        <authorList>
            <person name="Lou Y.C."/>
        </authorList>
    </citation>
    <scope>NUCLEOTIDE SEQUENCE</scope>
    <source>
        <strain evidence="2">L3_106_000M1_dasL3_106_000M1_concoct_15</strain>
    </source>
</reference>
<gene>
    <name evidence="2" type="ORF">KHX13_08745</name>
</gene>
<protein>
    <recommendedName>
        <fullName evidence="1">Transcriptional coactivator p15 (PC4) C-terminal domain-containing protein</fullName>
    </recommendedName>
</protein>
<organism evidence="2 3">
    <name type="scientific">Acidaminococcus intestini</name>
    <dbReference type="NCBI Taxonomy" id="187327"/>
    <lineage>
        <taxon>Bacteria</taxon>
        <taxon>Bacillati</taxon>
        <taxon>Bacillota</taxon>
        <taxon>Negativicutes</taxon>
        <taxon>Acidaminococcales</taxon>
        <taxon>Acidaminococcaceae</taxon>
        <taxon>Acidaminococcus</taxon>
    </lineage>
</organism>
<sequence length="90" mass="10453">MQQKQNGSDSDFSFDIKRHIGVLSTTPRGWTKELNIVSYNSGRSKLDIRLWSEDHQKMGKGITLVREEADILYALLTNMRDKQTQKRGQR</sequence>
<dbReference type="GO" id="GO:0006355">
    <property type="term" value="P:regulation of DNA-templated transcription"/>
    <property type="evidence" value="ECO:0007669"/>
    <property type="project" value="InterPro"/>
</dbReference>
<evidence type="ECO:0000259" key="1">
    <source>
        <dbReference type="Pfam" id="PF02229"/>
    </source>
</evidence>
<comment type="caution">
    <text evidence="2">The sequence shown here is derived from an EMBL/GenBank/DDBJ whole genome shotgun (WGS) entry which is preliminary data.</text>
</comment>
<proteinExistence type="predicted"/>
<dbReference type="GO" id="GO:0003677">
    <property type="term" value="F:DNA binding"/>
    <property type="evidence" value="ECO:0007669"/>
    <property type="project" value="InterPro"/>
</dbReference>
<name>A0A943EL58_9FIRM</name>
<feature type="domain" description="Transcriptional coactivator p15 (PC4) C-terminal" evidence="1">
    <location>
        <begin position="28"/>
        <end position="72"/>
    </location>
</feature>
<dbReference type="Gene3D" id="2.30.31.70">
    <property type="match status" value="1"/>
</dbReference>
<dbReference type="InterPro" id="IPR003173">
    <property type="entry name" value="PC4_C"/>
</dbReference>
<evidence type="ECO:0000313" key="2">
    <source>
        <dbReference type="EMBL" id="MBS5520380.1"/>
    </source>
</evidence>
<evidence type="ECO:0000313" key="3">
    <source>
        <dbReference type="Proteomes" id="UP000754226"/>
    </source>
</evidence>
<dbReference type="EMBL" id="JAGZCZ010000012">
    <property type="protein sequence ID" value="MBS5520380.1"/>
    <property type="molecule type" value="Genomic_DNA"/>
</dbReference>
<dbReference type="Proteomes" id="UP000754226">
    <property type="component" value="Unassembled WGS sequence"/>
</dbReference>
<dbReference type="AlphaFoldDB" id="A0A943EL58"/>